<dbReference type="InterPro" id="IPR013249">
    <property type="entry name" value="RNA_pol_sigma70_r4_t2"/>
</dbReference>
<keyword evidence="2" id="KW-0805">Transcription regulation</keyword>
<accession>A0ABP9A1Z1</accession>
<dbReference type="InterPro" id="IPR013324">
    <property type="entry name" value="RNA_pol_sigma_r3/r4-like"/>
</dbReference>
<dbReference type="InterPro" id="IPR039425">
    <property type="entry name" value="RNA_pol_sigma-70-like"/>
</dbReference>
<reference evidence="8" key="1">
    <citation type="journal article" date="2019" name="Int. J. Syst. Evol. Microbiol.">
        <title>The Global Catalogue of Microorganisms (GCM) 10K type strain sequencing project: providing services to taxonomists for standard genome sequencing and annotation.</title>
        <authorList>
            <consortium name="The Broad Institute Genomics Platform"/>
            <consortium name="The Broad Institute Genome Sequencing Center for Infectious Disease"/>
            <person name="Wu L."/>
            <person name="Ma J."/>
        </authorList>
    </citation>
    <scope>NUCLEOTIDE SEQUENCE [LARGE SCALE GENOMIC DNA]</scope>
    <source>
        <strain evidence="8">JCM 18537</strain>
    </source>
</reference>
<evidence type="ECO:0000256" key="4">
    <source>
        <dbReference type="ARBA" id="ARBA00023163"/>
    </source>
</evidence>
<dbReference type="Pfam" id="PF08281">
    <property type="entry name" value="Sigma70_r4_2"/>
    <property type="match status" value="1"/>
</dbReference>
<feature type="domain" description="RNA polymerase sigma-70 region 2" evidence="5">
    <location>
        <begin position="24"/>
        <end position="91"/>
    </location>
</feature>
<sequence>MGNSEQDNWARALDGDPSALGRIFDAHHDQLFRAAYRLLSDREDAGDAVTVALWELWRKRHVVRLVDGSPLPWLLTTVQHSARNIERSRRRYRALLRRLPVEESVGPSPLPDESGVIDAMTRLPDGERAVMQLSVIDGHSTSEVSDMLAIPVGTVRSRLFRAKARLRAVYESEARDG</sequence>
<evidence type="ECO:0000313" key="8">
    <source>
        <dbReference type="Proteomes" id="UP001501645"/>
    </source>
</evidence>
<dbReference type="CDD" id="cd06171">
    <property type="entry name" value="Sigma70_r4"/>
    <property type="match status" value="1"/>
</dbReference>
<proteinExistence type="inferred from homology"/>
<evidence type="ECO:0000259" key="6">
    <source>
        <dbReference type="Pfam" id="PF08281"/>
    </source>
</evidence>
<name>A0ABP9A1Z1_9MICO</name>
<keyword evidence="8" id="KW-1185">Reference proteome</keyword>
<evidence type="ECO:0000259" key="5">
    <source>
        <dbReference type="Pfam" id="PF04542"/>
    </source>
</evidence>
<keyword evidence="4" id="KW-0804">Transcription</keyword>
<comment type="caution">
    <text evidence="7">The sequence shown here is derived from an EMBL/GenBank/DDBJ whole genome shotgun (WGS) entry which is preliminary data.</text>
</comment>
<feature type="domain" description="RNA polymerase sigma factor 70 region 4 type 2" evidence="6">
    <location>
        <begin position="117"/>
        <end position="166"/>
    </location>
</feature>
<dbReference type="InterPro" id="IPR013325">
    <property type="entry name" value="RNA_pol_sigma_r2"/>
</dbReference>
<dbReference type="EMBL" id="BAABKO010000002">
    <property type="protein sequence ID" value="GAA4771637.1"/>
    <property type="molecule type" value="Genomic_DNA"/>
</dbReference>
<organism evidence="7 8">
    <name type="scientific">Microbacterium gilvum</name>
    <dbReference type="NCBI Taxonomy" id="1336204"/>
    <lineage>
        <taxon>Bacteria</taxon>
        <taxon>Bacillati</taxon>
        <taxon>Actinomycetota</taxon>
        <taxon>Actinomycetes</taxon>
        <taxon>Micrococcales</taxon>
        <taxon>Microbacteriaceae</taxon>
        <taxon>Microbacterium</taxon>
    </lineage>
</organism>
<comment type="similarity">
    <text evidence="1">Belongs to the sigma-70 factor family. ECF subfamily.</text>
</comment>
<dbReference type="SUPFAM" id="SSF88659">
    <property type="entry name" value="Sigma3 and sigma4 domains of RNA polymerase sigma factors"/>
    <property type="match status" value="1"/>
</dbReference>
<dbReference type="NCBIfam" id="TIGR02937">
    <property type="entry name" value="sigma70-ECF"/>
    <property type="match status" value="1"/>
</dbReference>
<dbReference type="Proteomes" id="UP001501645">
    <property type="component" value="Unassembled WGS sequence"/>
</dbReference>
<dbReference type="InterPro" id="IPR036388">
    <property type="entry name" value="WH-like_DNA-bd_sf"/>
</dbReference>
<dbReference type="RefSeq" id="WP_345437583.1">
    <property type="nucleotide sequence ID" value="NZ_BAABKO010000002.1"/>
</dbReference>
<evidence type="ECO:0000313" key="7">
    <source>
        <dbReference type="EMBL" id="GAA4771637.1"/>
    </source>
</evidence>
<evidence type="ECO:0000256" key="3">
    <source>
        <dbReference type="ARBA" id="ARBA00023082"/>
    </source>
</evidence>
<evidence type="ECO:0000256" key="2">
    <source>
        <dbReference type="ARBA" id="ARBA00023015"/>
    </source>
</evidence>
<dbReference type="PANTHER" id="PTHR43133">
    <property type="entry name" value="RNA POLYMERASE ECF-TYPE SIGMA FACTO"/>
    <property type="match status" value="1"/>
</dbReference>
<dbReference type="Gene3D" id="1.10.1740.10">
    <property type="match status" value="1"/>
</dbReference>
<dbReference type="Pfam" id="PF04542">
    <property type="entry name" value="Sigma70_r2"/>
    <property type="match status" value="1"/>
</dbReference>
<gene>
    <name evidence="7" type="ORF">GCM10023351_14640</name>
</gene>
<evidence type="ECO:0000256" key="1">
    <source>
        <dbReference type="ARBA" id="ARBA00010641"/>
    </source>
</evidence>
<keyword evidence="3" id="KW-0731">Sigma factor</keyword>
<protein>
    <submittedName>
        <fullName evidence="7">Sigma-70 family RNA polymerase sigma factor</fullName>
    </submittedName>
</protein>
<dbReference type="Gene3D" id="1.10.10.10">
    <property type="entry name" value="Winged helix-like DNA-binding domain superfamily/Winged helix DNA-binding domain"/>
    <property type="match status" value="1"/>
</dbReference>
<dbReference type="PANTHER" id="PTHR43133:SF25">
    <property type="entry name" value="RNA POLYMERASE SIGMA FACTOR RFAY-RELATED"/>
    <property type="match status" value="1"/>
</dbReference>
<dbReference type="InterPro" id="IPR007627">
    <property type="entry name" value="RNA_pol_sigma70_r2"/>
</dbReference>
<dbReference type="InterPro" id="IPR014284">
    <property type="entry name" value="RNA_pol_sigma-70_dom"/>
</dbReference>
<dbReference type="SUPFAM" id="SSF88946">
    <property type="entry name" value="Sigma2 domain of RNA polymerase sigma factors"/>
    <property type="match status" value="1"/>
</dbReference>